<reference evidence="3 4" key="1">
    <citation type="journal article" date="2013" name="Nature">
        <title>Insights into bilaterian evolution from three spiralian genomes.</title>
        <authorList>
            <person name="Simakov O."/>
            <person name="Marletaz F."/>
            <person name="Cho S.J."/>
            <person name="Edsinger-Gonzales E."/>
            <person name="Havlak P."/>
            <person name="Hellsten U."/>
            <person name="Kuo D.H."/>
            <person name="Larsson T."/>
            <person name="Lv J."/>
            <person name="Arendt D."/>
            <person name="Savage R."/>
            <person name="Osoegawa K."/>
            <person name="de Jong P."/>
            <person name="Grimwood J."/>
            <person name="Chapman J.A."/>
            <person name="Shapiro H."/>
            <person name="Aerts A."/>
            <person name="Otillar R.P."/>
            <person name="Terry A.Y."/>
            <person name="Boore J.L."/>
            <person name="Grigoriev I.V."/>
            <person name="Lindberg D.R."/>
            <person name="Seaver E.C."/>
            <person name="Weisblat D.A."/>
            <person name="Putnam N.H."/>
            <person name="Rokhsar D.S."/>
        </authorList>
    </citation>
    <scope>NUCLEOTIDE SEQUENCE [LARGE SCALE GENOMIC DNA]</scope>
</reference>
<dbReference type="Proteomes" id="UP000030746">
    <property type="component" value="Unassembled WGS sequence"/>
</dbReference>
<dbReference type="Pfam" id="PF00089">
    <property type="entry name" value="Trypsin"/>
    <property type="match status" value="1"/>
</dbReference>
<dbReference type="OrthoDB" id="7468414at2759"/>
<dbReference type="RefSeq" id="XP_009065117.1">
    <property type="nucleotide sequence ID" value="XM_009066869.1"/>
</dbReference>
<dbReference type="GO" id="GO:0006508">
    <property type="term" value="P:proteolysis"/>
    <property type="evidence" value="ECO:0007669"/>
    <property type="project" value="InterPro"/>
</dbReference>
<dbReference type="KEGG" id="lgi:LOTGIDRAFT_155299"/>
<keyword evidence="1" id="KW-1015">Disulfide bond</keyword>
<sequence>MNIDNDKEKNAWKLINAPNPPTPPPPACGVRKPLRINGRMFNAQNVLDACRWPWIVSIRVRQNSFASPTPSNTDSLCTGVLVKEDTVLTSANCLHMASVLNNRQRAAPNLLVVAGDLNTKTLDISNPTPRERYHTVCNTSIHPGNYRPDETRATLNDIAGENDIARKSFNIAVLKLNERVELGDCREKACLPSFLDLATKDNGVKNCFMASYGTYDSTQNPSENLKESQVVLYPSYTCDLVSYPFTSAPGTTCGRFTEGRPSGLCQGDDGGMVICEDAKTSTWKLFGLIDYAKFKKYLKSHVQVFLDWD</sequence>
<dbReference type="HOGENOM" id="CLU_059454_0_0_1"/>
<organism evidence="3 4">
    <name type="scientific">Lottia gigantea</name>
    <name type="common">Giant owl limpet</name>
    <dbReference type="NCBI Taxonomy" id="225164"/>
    <lineage>
        <taxon>Eukaryota</taxon>
        <taxon>Metazoa</taxon>
        <taxon>Spiralia</taxon>
        <taxon>Lophotrochozoa</taxon>
        <taxon>Mollusca</taxon>
        <taxon>Gastropoda</taxon>
        <taxon>Patellogastropoda</taxon>
        <taxon>Lottioidea</taxon>
        <taxon>Lottiidae</taxon>
        <taxon>Lottia</taxon>
    </lineage>
</organism>
<dbReference type="SUPFAM" id="SSF50494">
    <property type="entry name" value="Trypsin-like serine proteases"/>
    <property type="match status" value="1"/>
</dbReference>
<evidence type="ECO:0000313" key="3">
    <source>
        <dbReference type="EMBL" id="ESO83989.1"/>
    </source>
</evidence>
<dbReference type="Gene3D" id="2.40.10.10">
    <property type="entry name" value="Trypsin-like serine proteases"/>
    <property type="match status" value="1"/>
</dbReference>
<evidence type="ECO:0000256" key="1">
    <source>
        <dbReference type="ARBA" id="ARBA00023157"/>
    </source>
</evidence>
<dbReference type="InterPro" id="IPR001314">
    <property type="entry name" value="Peptidase_S1A"/>
</dbReference>
<dbReference type="InterPro" id="IPR009003">
    <property type="entry name" value="Peptidase_S1_PA"/>
</dbReference>
<evidence type="ECO:0000259" key="2">
    <source>
        <dbReference type="PROSITE" id="PS50240"/>
    </source>
</evidence>
<dbReference type="PANTHER" id="PTHR24252:SF7">
    <property type="entry name" value="HYALIN"/>
    <property type="match status" value="1"/>
</dbReference>
<dbReference type="EMBL" id="KB203566">
    <property type="protein sequence ID" value="ESO83989.1"/>
    <property type="molecule type" value="Genomic_DNA"/>
</dbReference>
<dbReference type="InterPro" id="IPR001254">
    <property type="entry name" value="Trypsin_dom"/>
</dbReference>
<dbReference type="InterPro" id="IPR043504">
    <property type="entry name" value="Peptidase_S1_PA_chymotrypsin"/>
</dbReference>
<dbReference type="GO" id="GO:0004252">
    <property type="term" value="F:serine-type endopeptidase activity"/>
    <property type="evidence" value="ECO:0007669"/>
    <property type="project" value="InterPro"/>
</dbReference>
<dbReference type="AlphaFoldDB" id="V4B667"/>
<dbReference type="SMART" id="SM00020">
    <property type="entry name" value="Tryp_SPc"/>
    <property type="match status" value="1"/>
</dbReference>
<dbReference type="STRING" id="225164.V4B667"/>
<proteinExistence type="predicted"/>
<feature type="domain" description="Peptidase S1" evidence="2">
    <location>
        <begin position="35"/>
        <end position="309"/>
    </location>
</feature>
<dbReference type="PROSITE" id="PS50240">
    <property type="entry name" value="TRYPSIN_DOM"/>
    <property type="match status" value="1"/>
</dbReference>
<dbReference type="GeneID" id="20236666"/>
<accession>V4B667</accession>
<protein>
    <recommendedName>
        <fullName evidence="2">Peptidase S1 domain-containing protein</fullName>
    </recommendedName>
</protein>
<dbReference type="PRINTS" id="PR00722">
    <property type="entry name" value="CHYMOTRYPSIN"/>
</dbReference>
<dbReference type="CTD" id="20236666"/>
<dbReference type="PANTHER" id="PTHR24252">
    <property type="entry name" value="ACROSIN-RELATED"/>
    <property type="match status" value="1"/>
</dbReference>
<name>V4B667_LOTGI</name>
<gene>
    <name evidence="3" type="ORF">LOTGIDRAFT_155299</name>
</gene>
<keyword evidence="4" id="KW-1185">Reference proteome</keyword>
<evidence type="ECO:0000313" key="4">
    <source>
        <dbReference type="Proteomes" id="UP000030746"/>
    </source>
</evidence>